<dbReference type="PROSITE" id="PS50865">
    <property type="entry name" value="ZF_MYND_2"/>
    <property type="match status" value="1"/>
</dbReference>
<dbReference type="GO" id="GO:0140954">
    <property type="term" value="F:histone H3K36 dimethyltransferase activity"/>
    <property type="evidence" value="ECO:0007669"/>
    <property type="project" value="UniProtKB-EC"/>
</dbReference>
<dbReference type="InterPro" id="IPR002893">
    <property type="entry name" value="Znf_MYND"/>
</dbReference>
<evidence type="ECO:0000256" key="2">
    <source>
        <dbReference type="ARBA" id="ARBA00022771"/>
    </source>
</evidence>
<dbReference type="SUPFAM" id="SSF144232">
    <property type="entry name" value="HIT/MYND zinc finger-like"/>
    <property type="match status" value="1"/>
</dbReference>
<dbReference type="EC" id="2.1.1.357" evidence="6"/>
<evidence type="ECO:0000256" key="3">
    <source>
        <dbReference type="ARBA" id="ARBA00022833"/>
    </source>
</evidence>
<organism evidence="6 7">
    <name type="scientific">Mytilus coruscus</name>
    <name type="common">Sea mussel</name>
    <dbReference type="NCBI Taxonomy" id="42192"/>
    <lineage>
        <taxon>Eukaryota</taxon>
        <taxon>Metazoa</taxon>
        <taxon>Spiralia</taxon>
        <taxon>Lophotrochozoa</taxon>
        <taxon>Mollusca</taxon>
        <taxon>Bivalvia</taxon>
        <taxon>Autobranchia</taxon>
        <taxon>Pteriomorphia</taxon>
        <taxon>Mytilida</taxon>
        <taxon>Mytiloidea</taxon>
        <taxon>Mytilidae</taxon>
        <taxon>Mytilinae</taxon>
        <taxon>Mytilus</taxon>
    </lineage>
</organism>
<evidence type="ECO:0000256" key="1">
    <source>
        <dbReference type="ARBA" id="ARBA00022723"/>
    </source>
</evidence>
<dbReference type="Gene3D" id="6.10.140.2220">
    <property type="match status" value="1"/>
</dbReference>
<dbReference type="Pfam" id="PF01753">
    <property type="entry name" value="zf-MYND"/>
    <property type="match status" value="1"/>
</dbReference>
<proteinExistence type="predicted"/>
<dbReference type="EMBL" id="CACVKT020009861">
    <property type="protein sequence ID" value="CAC5423764.1"/>
    <property type="molecule type" value="Genomic_DNA"/>
</dbReference>
<feature type="domain" description="MYND-type" evidence="5">
    <location>
        <begin position="147"/>
        <end position="186"/>
    </location>
</feature>
<accession>A0A6J8ET49</accession>
<dbReference type="OrthoDB" id="265717at2759"/>
<protein>
    <submittedName>
        <fullName evidence="6">SMYD</fullName>
        <ecNumber evidence="6">2.1.1.354</ecNumber>
        <ecNumber evidence="6">2.1.1.357</ecNumber>
    </submittedName>
</protein>
<dbReference type="AlphaFoldDB" id="A0A6J8ET49"/>
<keyword evidence="7" id="KW-1185">Reference proteome</keyword>
<keyword evidence="1" id="KW-0479">Metal-binding</keyword>
<dbReference type="GO" id="GO:0032259">
    <property type="term" value="P:methylation"/>
    <property type="evidence" value="ECO:0007669"/>
    <property type="project" value="UniProtKB-KW"/>
</dbReference>
<gene>
    <name evidence="6" type="ORF">MCOR_55734</name>
</gene>
<keyword evidence="2 4" id="KW-0863">Zinc-finger</keyword>
<name>A0A6J8ET49_MYTCO</name>
<evidence type="ECO:0000259" key="5">
    <source>
        <dbReference type="PROSITE" id="PS50865"/>
    </source>
</evidence>
<keyword evidence="3" id="KW-0862">Zinc</keyword>
<dbReference type="Proteomes" id="UP000507470">
    <property type="component" value="Unassembled WGS sequence"/>
</dbReference>
<keyword evidence="6" id="KW-0808">Transferase</keyword>
<sequence length="194" mass="23121">MYRYFGVSLEENKKVSEAFSWHHRVVVDSKVYFFLLKYLIKRKLGKVEESNEAVYNIHYLLFGPNVRHLDVACNLIAWLFCSNNNTPLTPFYSSISWKVMNSWDLCYTIFEEEMKSKPCQFNSGKFHALVSLYNTWFARKSPSVQFCSRCLAFSPEKLQQCSRRKVAKYCSRQCQKIEWKFHKVVCQRVRKVMM</sequence>
<reference evidence="6 7" key="1">
    <citation type="submission" date="2020-06" db="EMBL/GenBank/DDBJ databases">
        <authorList>
            <person name="Li R."/>
            <person name="Bekaert M."/>
        </authorList>
    </citation>
    <scope>NUCLEOTIDE SEQUENCE [LARGE SCALE GENOMIC DNA]</scope>
    <source>
        <strain evidence="7">wild</strain>
    </source>
</reference>
<keyword evidence="6" id="KW-0489">Methyltransferase</keyword>
<evidence type="ECO:0000313" key="7">
    <source>
        <dbReference type="Proteomes" id="UP000507470"/>
    </source>
</evidence>
<evidence type="ECO:0000256" key="4">
    <source>
        <dbReference type="PROSITE-ProRule" id="PRU00134"/>
    </source>
</evidence>
<evidence type="ECO:0000313" key="6">
    <source>
        <dbReference type="EMBL" id="CAC5423764.1"/>
    </source>
</evidence>
<dbReference type="EC" id="2.1.1.354" evidence="6"/>
<dbReference type="GO" id="GO:0008270">
    <property type="term" value="F:zinc ion binding"/>
    <property type="evidence" value="ECO:0007669"/>
    <property type="project" value="UniProtKB-KW"/>
</dbReference>
<dbReference type="GO" id="GO:0140999">
    <property type="term" value="F:histone H3K4 trimethyltransferase activity"/>
    <property type="evidence" value="ECO:0007669"/>
    <property type="project" value="UniProtKB-EC"/>
</dbReference>